<dbReference type="GO" id="GO:0004190">
    <property type="term" value="F:aspartic-type endopeptidase activity"/>
    <property type="evidence" value="ECO:0007669"/>
    <property type="project" value="UniProtKB-UniRule"/>
</dbReference>
<organism evidence="11 12">
    <name type="scientific">Desulforamulus aeronauticus DSM 10349</name>
    <dbReference type="NCBI Taxonomy" id="1121421"/>
    <lineage>
        <taxon>Bacteria</taxon>
        <taxon>Bacillati</taxon>
        <taxon>Bacillota</taxon>
        <taxon>Clostridia</taxon>
        <taxon>Eubacteriales</taxon>
        <taxon>Peptococcaceae</taxon>
        <taxon>Desulforamulus</taxon>
    </lineage>
</organism>
<evidence type="ECO:0000256" key="7">
    <source>
        <dbReference type="ARBA" id="ARBA00022989"/>
    </source>
</evidence>
<dbReference type="Proteomes" id="UP000183997">
    <property type="component" value="Unassembled WGS sequence"/>
</dbReference>
<comment type="caution">
    <text evidence="9">Lacks conserved residue(s) required for the propagation of feature annotation.</text>
</comment>
<proteinExistence type="inferred from homology"/>
<dbReference type="GO" id="GO:0005886">
    <property type="term" value="C:plasma membrane"/>
    <property type="evidence" value="ECO:0007669"/>
    <property type="project" value="UniProtKB-SubCell"/>
</dbReference>
<dbReference type="EC" id="3.4.23.36" evidence="9"/>
<evidence type="ECO:0000313" key="12">
    <source>
        <dbReference type="Proteomes" id="UP000183997"/>
    </source>
</evidence>
<feature type="active site" evidence="9">
    <location>
        <position position="126"/>
    </location>
</feature>
<dbReference type="AlphaFoldDB" id="A0A1M6NL64"/>
<comment type="subcellular location">
    <subcellularLocation>
        <location evidence="9">Cell membrane</location>
        <topology evidence="9">Multi-pass membrane protein</topology>
    </subcellularLocation>
</comment>
<dbReference type="RefSeq" id="WP_072910407.1">
    <property type="nucleotide sequence ID" value="NZ_FRAR01000004.1"/>
</dbReference>
<dbReference type="PANTHER" id="PTHR33695">
    <property type="entry name" value="LIPOPROTEIN SIGNAL PEPTIDASE"/>
    <property type="match status" value="1"/>
</dbReference>
<reference evidence="12" key="1">
    <citation type="submission" date="2016-11" db="EMBL/GenBank/DDBJ databases">
        <authorList>
            <person name="Varghese N."/>
            <person name="Submissions S."/>
        </authorList>
    </citation>
    <scope>NUCLEOTIDE SEQUENCE [LARGE SCALE GENOMIC DNA]</scope>
    <source>
        <strain evidence="12">DSM 10349</strain>
    </source>
</reference>
<dbReference type="PRINTS" id="PR00781">
    <property type="entry name" value="LIPOSIGPTASE"/>
</dbReference>
<dbReference type="HAMAP" id="MF_00161">
    <property type="entry name" value="LspA"/>
    <property type="match status" value="1"/>
</dbReference>
<evidence type="ECO:0000256" key="1">
    <source>
        <dbReference type="ARBA" id="ARBA00006139"/>
    </source>
</evidence>
<feature type="transmembrane region" description="Helical" evidence="9">
    <location>
        <begin position="121"/>
        <end position="141"/>
    </location>
</feature>
<keyword evidence="5 9" id="KW-0064">Aspartyl protease</keyword>
<evidence type="ECO:0000256" key="5">
    <source>
        <dbReference type="ARBA" id="ARBA00022750"/>
    </source>
</evidence>
<evidence type="ECO:0000256" key="2">
    <source>
        <dbReference type="ARBA" id="ARBA00022475"/>
    </source>
</evidence>
<dbReference type="OrthoDB" id="9810259at2"/>
<keyword evidence="3 9" id="KW-0645">Protease</keyword>
<dbReference type="PANTHER" id="PTHR33695:SF1">
    <property type="entry name" value="LIPOPROTEIN SIGNAL PEPTIDASE"/>
    <property type="match status" value="1"/>
</dbReference>
<dbReference type="GO" id="GO:0006508">
    <property type="term" value="P:proteolysis"/>
    <property type="evidence" value="ECO:0007669"/>
    <property type="project" value="UniProtKB-KW"/>
</dbReference>
<name>A0A1M6NL64_9FIRM</name>
<comment type="similarity">
    <text evidence="1 9 10">Belongs to the peptidase A8 family.</text>
</comment>
<evidence type="ECO:0000256" key="8">
    <source>
        <dbReference type="ARBA" id="ARBA00023136"/>
    </source>
</evidence>
<evidence type="ECO:0000256" key="9">
    <source>
        <dbReference type="HAMAP-Rule" id="MF_00161"/>
    </source>
</evidence>
<evidence type="ECO:0000256" key="6">
    <source>
        <dbReference type="ARBA" id="ARBA00022801"/>
    </source>
</evidence>
<evidence type="ECO:0000256" key="10">
    <source>
        <dbReference type="RuleBase" id="RU004181"/>
    </source>
</evidence>
<keyword evidence="2 9" id="KW-1003">Cell membrane</keyword>
<feature type="active site" evidence="9">
    <location>
        <position position="112"/>
    </location>
</feature>
<accession>A0A1M6NL64</accession>
<dbReference type="EMBL" id="FRAR01000004">
    <property type="protein sequence ID" value="SHJ96440.1"/>
    <property type="molecule type" value="Genomic_DNA"/>
</dbReference>
<evidence type="ECO:0000256" key="3">
    <source>
        <dbReference type="ARBA" id="ARBA00022670"/>
    </source>
</evidence>
<comment type="catalytic activity">
    <reaction evidence="9">
        <text>Release of signal peptides from bacterial membrane prolipoproteins. Hydrolyzes -Xaa-Yaa-Zaa-|-(S,diacylglyceryl)Cys-, in which Xaa is hydrophobic (preferably Leu), and Yaa (Ala or Ser) and Zaa (Gly or Ala) have small, neutral side chains.</text>
        <dbReference type="EC" id="3.4.23.36"/>
    </reaction>
</comment>
<dbReference type="Pfam" id="PF01252">
    <property type="entry name" value="Peptidase_A8"/>
    <property type="match status" value="1"/>
</dbReference>
<keyword evidence="4 9" id="KW-0812">Transmembrane</keyword>
<dbReference type="InterPro" id="IPR001872">
    <property type="entry name" value="Peptidase_A8"/>
</dbReference>
<feature type="transmembrane region" description="Helical" evidence="9">
    <location>
        <begin position="58"/>
        <end position="76"/>
    </location>
</feature>
<evidence type="ECO:0000256" key="4">
    <source>
        <dbReference type="ARBA" id="ARBA00022692"/>
    </source>
</evidence>
<keyword evidence="12" id="KW-1185">Reference proteome</keyword>
<keyword evidence="8 9" id="KW-0472">Membrane</keyword>
<dbReference type="NCBIfam" id="TIGR00077">
    <property type="entry name" value="lspA"/>
    <property type="match status" value="1"/>
</dbReference>
<keyword evidence="7 9" id="KW-1133">Transmembrane helix</keyword>
<dbReference type="UniPathway" id="UPA00665"/>
<dbReference type="STRING" id="1121421.SAMN02745123_00197"/>
<sequence>MFRFLVILLVTVALDLYSKFIVMNKMVLGESIPIWTNIFHFTYIQNPGAAFGMLAGKTWFFVVITSLVLLGLAVSYRWINKAGVLYQVALGLVAGGAIGNLRDRIVYTKVIDFLDFRIWPVFNLADTAICIGVALILLDALRDLKKGKGDMA</sequence>
<gene>
    <name evidence="9" type="primary">lspA</name>
    <name evidence="11" type="ORF">SAMN02745123_00197</name>
</gene>
<comment type="function">
    <text evidence="9">This protein specifically catalyzes the removal of signal peptides from prolipoproteins.</text>
</comment>
<keyword evidence="6 9" id="KW-0378">Hydrolase</keyword>
<protein>
    <recommendedName>
        <fullName evidence="9">Lipoprotein signal peptidase</fullName>
        <ecNumber evidence="9">3.4.23.36</ecNumber>
    </recommendedName>
    <alternativeName>
        <fullName evidence="9">Prolipoprotein signal peptidase</fullName>
    </alternativeName>
    <alternativeName>
        <fullName evidence="9">Signal peptidase II</fullName>
        <shortName evidence="9">SPase II</shortName>
    </alternativeName>
</protein>
<evidence type="ECO:0000313" key="11">
    <source>
        <dbReference type="EMBL" id="SHJ96440.1"/>
    </source>
</evidence>
<comment type="pathway">
    <text evidence="9">Protein modification; lipoprotein biosynthesis (signal peptide cleavage).</text>
</comment>
<feature type="transmembrane region" description="Helical" evidence="9">
    <location>
        <begin position="83"/>
        <end position="101"/>
    </location>
</feature>